<dbReference type="OrthoDB" id="3562304at2759"/>
<evidence type="ECO:0000313" key="2">
    <source>
        <dbReference type="Proteomes" id="UP000624404"/>
    </source>
</evidence>
<organism evidence="1 2">
    <name type="scientific">Sclerotinia trifoliorum</name>
    <dbReference type="NCBI Taxonomy" id="28548"/>
    <lineage>
        <taxon>Eukaryota</taxon>
        <taxon>Fungi</taxon>
        <taxon>Dikarya</taxon>
        <taxon>Ascomycota</taxon>
        <taxon>Pezizomycotina</taxon>
        <taxon>Leotiomycetes</taxon>
        <taxon>Helotiales</taxon>
        <taxon>Sclerotiniaceae</taxon>
        <taxon>Sclerotinia</taxon>
    </lineage>
</organism>
<evidence type="ECO:0000313" key="1">
    <source>
        <dbReference type="EMBL" id="CAD6447668.1"/>
    </source>
</evidence>
<dbReference type="AlphaFoldDB" id="A0A8H2W1A0"/>
<proteinExistence type="predicted"/>
<name>A0A8H2W1A0_9HELO</name>
<dbReference type="PANTHER" id="PTHR10622">
    <property type="entry name" value="HET DOMAIN-CONTAINING PROTEIN"/>
    <property type="match status" value="1"/>
</dbReference>
<dbReference type="EMBL" id="CAJHIA010000030">
    <property type="protein sequence ID" value="CAD6447668.1"/>
    <property type="molecule type" value="Genomic_DNA"/>
</dbReference>
<protein>
    <submittedName>
        <fullName evidence="1">Dff46e1a-ddca-4790-928d-23b648db52e4</fullName>
    </submittedName>
</protein>
<keyword evidence="2" id="KW-1185">Reference proteome</keyword>
<sequence length="370" mass="42313">MFWLSQRSTTRVEDMAYCMLGIFDINMPLLYGEGAKAFVRLQEEIIKVSADHTIFCWSWTDTVPPAWNSLISPSPDTFKHSKYFRPEGAREGVSPYTMTNLGLSIRLPFIQAWTYSFIVLRACGHFLYHNKRVCIPIKGYLRPTSDSVSTYDRLSFPPDPIFCAEDWASPEINMYVGSRENSADRDEPSFPYKFGSRRLLITIAENIPAEPPPGARAHIKYNDRYIPMFHSETYPQGLFDETRSVFTLKRRVGNVQNGLLTLCNEDFRCVIFISCKTSMASEEGWFCHILPLVSLEEDEAERLLESLESQVASMTRQNDIRAAVCPEVRGHFVIDNYSYRSSILPARLELGLGMEKILELSKGIKKSLHV</sequence>
<reference evidence="1" key="1">
    <citation type="submission" date="2020-10" db="EMBL/GenBank/DDBJ databases">
        <authorList>
            <person name="Kusch S."/>
        </authorList>
    </citation>
    <scope>NUCLEOTIDE SEQUENCE</scope>
    <source>
        <strain evidence="1">SwB9</strain>
    </source>
</reference>
<gene>
    <name evidence="1" type="ORF">SCLTRI_LOCUS7460</name>
</gene>
<dbReference type="PANTHER" id="PTHR10622:SF10">
    <property type="entry name" value="HET DOMAIN-CONTAINING PROTEIN"/>
    <property type="match status" value="1"/>
</dbReference>
<comment type="caution">
    <text evidence="1">The sequence shown here is derived from an EMBL/GenBank/DDBJ whole genome shotgun (WGS) entry which is preliminary data.</text>
</comment>
<accession>A0A8H2W1A0</accession>
<dbReference type="Proteomes" id="UP000624404">
    <property type="component" value="Unassembled WGS sequence"/>
</dbReference>